<protein>
    <recommendedName>
        <fullName evidence="4">Tetratricopeptide repeat protein</fullName>
    </recommendedName>
</protein>
<feature type="transmembrane region" description="Helical" evidence="1">
    <location>
        <begin position="248"/>
        <end position="268"/>
    </location>
</feature>
<dbReference type="SUPFAM" id="SSF48452">
    <property type="entry name" value="TPR-like"/>
    <property type="match status" value="1"/>
</dbReference>
<feature type="transmembrane region" description="Helical" evidence="1">
    <location>
        <begin position="348"/>
        <end position="369"/>
    </location>
</feature>
<dbReference type="SUPFAM" id="SSF81901">
    <property type="entry name" value="HCP-like"/>
    <property type="match status" value="1"/>
</dbReference>
<keyword evidence="1" id="KW-0472">Membrane</keyword>
<dbReference type="InterPro" id="IPR011990">
    <property type="entry name" value="TPR-like_helical_dom_sf"/>
</dbReference>
<evidence type="ECO:0000313" key="3">
    <source>
        <dbReference type="Proteomes" id="UP000563094"/>
    </source>
</evidence>
<keyword evidence="3" id="KW-1185">Reference proteome</keyword>
<keyword evidence="1" id="KW-0812">Transmembrane</keyword>
<dbReference type="EMBL" id="JACJIQ010000001">
    <property type="protein sequence ID" value="MBA9075589.1"/>
    <property type="molecule type" value="Genomic_DNA"/>
</dbReference>
<dbReference type="Gene3D" id="1.25.40.10">
    <property type="entry name" value="Tetratricopeptide repeat domain"/>
    <property type="match status" value="2"/>
</dbReference>
<organism evidence="2 3">
    <name type="scientific">Rufibacter quisquiliarum</name>
    <dbReference type="NCBI Taxonomy" id="1549639"/>
    <lineage>
        <taxon>Bacteria</taxon>
        <taxon>Pseudomonadati</taxon>
        <taxon>Bacteroidota</taxon>
        <taxon>Cytophagia</taxon>
        <taxon>Cytophagales</taxon>
        <taxon>Hymenobacteraceae</taxon>
        <taxon>Rufibacter</taxon>
    </lineage>
</organism>
<comment type="caution">
    <text evidence="2">The sequence shown here is derived from an EMBL/GenBank/DDBJ whole genome shotgun (WGS) entry which is preliminary data.</text>
</comment>
<feature type="transmembrane region" description="Helical" evidence="1">
    <location>
        <begin position="149"/>
        <end position="169"/>
    </location>
</feature>
<feature type="transmembrane region" description="Helical" evidence="1">
    <location>
        <begin position="175"/>
        <end position="195"/>
    </location>
</feature>
<feature type="transmembrane region" description="Helical" evidence="1">
    <location>
        <begin position="17"/>
        <end position="38"/>
    </location>
</feature>
<feature type="transmembrane region" description="Helical" evidence="1">
    <location>
        <begin position="389"/>
        <end position="407"/>
    </location>
</feature>
<sequence>MMKPFPYWQALEPSRRFLYLFLTALVVAVIGLGVYGYFKGEKLVYPLEKETELFPAEAHLFPSAPLLTPMRVEVNAYLVSEQYAIGPMHLPQWAVWVHLAGLAVALVFFWTVASTLTRMAYYVAATLGMLWLSTFNLDLLGIFPGTSRTLLLIGLGLFGVTSYLFHAFWRSGSFLLRFVVFTALTLLFGGAVFFASPLSGALTALHIVNYSTLGSFVAAVLLMLLVAYENLHGLLWFNTHAQQPQRRFGLPQFLLISVLYLGNLLLLYLRQAGILEIDYLGFDALLLFLFSTAVGFWGLRQREVQYARFLQFKTEAAPLYLVLALLSFLNLGYACLMANDTMVQAYRGAIILTHLAFGISFLLYVLANFWPLLKEKLRVYRVVYDPKRLSFFVVYLMGAVLLVIMVIRNNYAVFYQTQSAYYTYLGDLYQQTEESPLLAEQFYSEASHRSRSNTRALASLADIYHAAGMRTLEMNRLQDLLSRKPSPQGFLQLANLYTDPSDLFDHLKILQTGVRQFPEYAPLLNNLGLLYGTTTFTDSAAFYLDKALAHSHEPEVVQANQLAFLFKHGFKQQAVEFSQTYDHDRHLPLLTNKLAIGFLIGGKTPVQTTAPLQDSILSSASFAYFYLQHLLPTSKGEPKAGIAQVDRLLRQEANLGFTDDLTLLKAVLQQRAGYPAQAKATLEQLAANNTATAGHYNDILGQWMLQVQLYPSAAAYFGKARQAGYRDAQLHEAVALALAGQESEAAQLALQTTTLPEAWQQRAATQLAIATQLTPSQAATAPDSLKVQFLQLKAQKLPLDQVEQVATTITTPALAPAAALPLIERYLQEKNLTTAQNLLQAHFPTSFPKNYLKSKANALQAALWWQAEQWQELKTQLPSLYFTPQDIGVKLYYQAKLAQRNKQTKEATNLFEQLVRQAPWYEAGYLAAADILVRQKQPLKAYDLLLEGITFNPSSIALRKAYVRLALDQGLREYGLQGLEQLEPLLLPADYLRFRKEIDAKLQASDSLQQEWQ</sequence>
<keyword evidence="1" id="KW-1133">Transmembrane helix</keyword>
<evidence type="ECO:0000313" key="2">
    <source>
        <dbReference type="EMBL" id="MBA9075589.1"/>
    </source>
</evidence>
<feature type="transmembrane region" description="Helical" evidence="1">
    <location>
        <begin position="319"/>
        <end position="336"/>
    </location>
</feature>
<feature type="transmembrane region" description="Helical" evidence="1">
    <location>
        <begin position="207"/>
        <end position="228"/>
    </location>
</feature>
<feature type="transmembrane region" description="Helical" evidence="1">
    <location>
        <begin position="93"/>
        <end position="113"/>
    </location>
</feature>
<evidence type="ECO:0000256" key="1">
    <source>
        <dbReference type="SAM" id="Phobius"/>
    </source>
</evidence>
<name>A0A839GFZ9_9BACT</name>
<accession>A0A839GFZ9</accession>
<feature type="transmembrane region" description="Helical" evidence="1">
    <location>
        <begin position="280"/>
        <end position="299"/>
    </location>
</feature>
<feature type="transmembrane region" description="Helical" evidence="1">
    <location>
        <begin position="119"/>
        <end position="137"/>
    </location>
</feature>
<proteinExistence type="predicted"/>
<dbReference type="RefSeq" id="WP_182511286.1">
    <property type="nucleotide sequence ID" value="NZ_JACJIQ010000001.1"/>
</dbReference>
<reference evidence="2 3" key="1">
    <citation type="submission" date="2020-08" db="EMBL/GenBank/DDBJ databases">
        <title>Genomic Encyclopedia of Type Strains, Phase IV (KMG-IV): sequencing the most valuable type-strain genomes for metagenomic binning, comparative biology and taxonomic classification.</title>
        <authorList>
            <person name="Goeker M."/>
        </authorList>
    </citation>
    <scope>NUCLEOTIDE SEQUENCE [LARGE SCALE GENOMIC DNA]</scope>
    <source>
        <strain evidence="2 3">DSM 29854</strain>
    </source>
</reference>
<dbReference type="AlphaFoldDB" id="A0A839GFZ9"/>
<evidence type="ECO:0008006" key="4">
    <source>
        <dbReference type="Google" id="ProtNLM"/>
    </source>
</evidence>
<gene>
    <name evidence="2" type="ORF">FHS90_000286</name>
</gene>
<dbReference type="Proteomes" id="UP000563094">
    <property type="component" value="Unassembled WGS sequence"/>
</dbReference>